<feature type="transmembrane region" description="Helical" evidence="8">
    <location>
        <begin position="149"/>
        <end position="166"/>
    </location>
</feature>
<feature type="transmembrane region" description="Helical" evidence="8">
    <location>
        <begin position="343"/>
        <end position="361"/>
    </location>
</feature>
<feature type="transmembrane region" description="Helical" evidence="8">
    <location>
        <begin position="32"/>
        <end position="53"/>
    </location>
</feature>
<evidence type="ECO:0000256" key="8">
    <source>
        <dbReference type="SAM" id="Phobius"/>
    </source>
</evidence>
<keyword evidence="2" id="KW-1003">Cell membrane</keyword>
<feature type="transmembrane region" description="Helical" evidence="8">
    <location>
        <begin position="219"/>
        <end position="238"/>
    </location>
</feature>
<dbReference type="AlphaFoldDB" id="A0A6J4J0E1"/>
<dbReference type="PANTHER" id="PTHR33908:SF11">
    <property type="entry name" value="MEMBRANE PROTEIN"/>
    <property type="match status" value="1"/>
</dbReference>
<dbReference type="PANTHER" id="PTHR33908">
    <property type="entry name" value="MANNOSYLTRANSFERASE YKCB-RELATED"/>
    <property type="match status" value="1"/>
</dbReference>
<evidence type="ECO:0000256" key="3">
    <source>
        <dbReference type="ARBA" id="ARBA00022676"/>
    </source>
</evidence>
<accession>A0A6J4J0E1</accession>
<proteinExistence type="predicted"/>
<evidence type="ECO:0000256" key="4">
    <source>
        <dbReference type="ARBA" id="ARBA00022679"/>
    </source>
</evidence>
<evidence type="ECO:0000256" key="7">
    <source>
        <dbReference type="ARBA" id="ARBA00023136"/>
    </source>
</evidence>
<keyword evidence="6 8" id="KW-1133">Transmembrane helix</keyword>
<dbReference type="GO" id="GO:0016763">
    <property type="term" value="F:pentosyltransferase activity"/>
    <property type="evidence" value="ECO:0007669"/>
    <property type="project" value="TreeGrafter"/>
</dbReference>
<evidence type="ECO:0000256" key="1">
    <source>
        <dbReference type="ARBA" id="ARBA00004651"/>
    </source>
</evidence>
<evidence type="ECO:0000256" key="5">
    <source>
        <dbReference type="ARBA" id="ARBA00022692"/>
    </source>
</evidence>
<evidence type="ECO:0000256" key="2">
    <source>
        <dbReference type="ARBA" id="ARBA00022475"/>
    </source>
</evidence>
<keyword evidence="7 8" id="KW-0472">Membrane</keyword>
<name>A0A6J4J0E1_9ACTN</name>
<evidence type="ECO:0008006" key="10">
    <source>
        <dbReference type="Google" id="ProtNLM"/>
    </source>
</evidence>
<feature type="transmembrane region" description="Helical" evidence="8">
    <location>
        <begin position="172"/>
        <end position="190"/>
    </location>
</feature>
<gene>
    <name evidence="9" type="ORF">AVDCRST_MAG20-2972</name>
</gene>
<dbReference type="GO" id="GO:0005886">
    <property type="term" value="C:plasma membrane"/>
    <property type="evidence" value="ECO:0007669"/>
    <property type="project" value="UniProtKB-SubCell"/>
</dbReference>
<feature type="transmembrane region" description="Helical" evidence="8">
    <location>
        <begin position="376"/>
        <end position="396"/>
    </location>
</feature>
<feature type="transmembrane region" description="Helical" evidence="8">
    <location>
        <begin position="245"/>
        <end position="265"/>
    </location>
</feature>
<sequence length="671" mass="72915">MVSLRSEVADPPAVDLDEAPHRSSTARLLATYWPLLLLAALVAVATVVARHVMFPAYSWNRDEAVYLWHMEVLRSGQLLSTDGGAPLFFRPWLTGASDGMLFSQYTLGWPLALAAAATVLGTPSAALPIGAVLVVVGTYAFTRELTSDHTLALVSAAVMASCPIIFIQGGMYLGYLFTLGLGLAYAALLLSGIRRERPLRIVAGGALLGWIFLTRPFDAVLWGLAVVGYVAFSHRHALRRLVGPALWLALGLLPLVAGTVAYNVYVTGTPLEFPITSVDPLDTFGFGPRRIMPTLGIVDYDLGQAVAGTTKNGIWFPLFLTGSYLGVLVALGGLWLRRRDRTTVALLAICVLFPLGYFPFWGNSLSSNFAKYTGPFYYIPLYPPLSILIATALIAAWRRRRQLGVALLAVVALATVVPGLDRFALVRRQSEAQVPWKEAVARIDGPSLVFLAEDQPYLMFLNPFASNDPDLEGERLFATDRGPANLDLIARMPERTPVRQQSSVPLWELFPRPHPVKPRIVNTPLEVLRTDRLALDVRATNTTSSPAVVTTVLVGGRVVDRQTLSTSSRRGATHSTRVVLAVPGATTDGSSVPLAGPRGRITILVGFGEDAAAARADPVARQRLPYRIEDGTAEVLLPPEQFRDVWYTAPIDWQRMLELPELEVVATADSP</sequence>
<dbReference type="EMBL" id="CADCSY010000134">
    <property type="protein sequence ID" value="CAA9264313.1"/>
    <property type="molecule type" value="Genomic_DNA"/>
</dbReference>
<evidence type="ECO:0000313" key="9">
    <source>
        <dbReference type="EMBL" id="CAA9264313.1"/>
    </source>
</evidence>
<protein>
    <recommendedName>
        <fullName evidence="10">Glycosyltransferase RgtA/B/C/D-like domain-containing protein</fullName>
    </recommendedName>
</protein>
<feature type="transmembrane region" description="Helical" evidence="8">
    <location>
        <begin position="403"/>
        <end position="420"/>
    </location>
</feature>
<dbReference type="GO" id="GO:0009103">
    <property type="term" value="P:lipopolysaccharide biosynthetic process"/>
    <property type="evidence" value="ECO:0007669"/>
    <property type="project" value="UniProtKB-ARBA"/>
</dbReference>
<comment type="subcellular location">
    <subcellularLocation>
        <location evidence="1">Cell membrane</location>
        <topology evidence="1">Multi-pass membrane protein</topology>
    </subcellularLocation>
</comment>
<keyword evidence="5 8" id="KW-0812">Transmembrane</keyword>
<feature type="transmembrane region" description="Helical" evidence="8">
    <location>
        <begin position="197"/>
        <end position="213"/>
    </location>
</feature>
<keyword evidence="3" id="KW-0328">Glycosyltransferase</keyword>
<organism evidence="9">
    <name type="scientific">uncultured Acidimicrobiales bacterium</name>
    <dbReference type="NCBI Taxonomy" id="310071"/>
    <lineage>
        <taxon>Bacteria</taxon>
        <taxon>Bacillati</taxon>
        <taxon>Actinomycetota</taxon>
        <taxon>Acidimicrobiia</taxon>
        <taxon>Acidimicrobiales</taxon>
        <taxon>environmental samples</taxon>
    </lineage>
</organism>
<reference evidence="9" key="1">
    <citation type="submission" date="2020-02" db="EMBL/GenBank/DDBJ databases">
        <authorList>
            <person name="Meier V. D."/>
        </authorList>
    </citation>
    <scope>NUCLEOTIDE SEQUENCE</scope>
    <source>
        <strain evidence="9">AVDCRST_MAG20</strain>
    </source>
</reference>
<evidence type="ECO:0000256" key="6">
    <source>
        <dbReference type="ARBA" id="ARBA00022989"/>
    </source>
</evidence>
<dbReference type="InterPro" id="IPR050297">
    <property type="entry name" value="LipidA_mod_glycosyltrf_83"/>
</dbReference>
<keyword evidence="4" id="KW-0808">Transferase</keyword>
<feature type="transmembrane region" description="Helical" evidence="8">
    <location>
        <begin position="109"/>
        <end position="142"/>
    </location>
</feature>
<feature type="transmembrane region" description="Helical" evidence="8">
    <location>
        <begin position="314"/>
        <end position="336"/>
    </location>
</feature>